<dbReference type="Pfam" id="PF00149">
    <property type="entry name" value="Metallophos"/>
    <property type="match status" value="1"/>
</dbReference>
<dbReference type="InterPro" id="IPR051158">
    <property type="entry name" value="Metallophosphoesterase_sf"/>
</dbReference>
<reference evidence="2 3" key="1">
    <citation type="submission" date="2019-04" db="EMBL/GenBank/DDBJ databases">
        <title>Cohnella sp. nov. isolated from preserved vegetables.</title>
        <authorList>
            <person name="Lin S.-Y."/>
            <person name="Hung M.-H."/>
            <person name="Young C.-C."/>
        </authorList>
    </citation>
    <scope>NUCLEOTIDE SEQUENCE [LARGE SCALE GENOMIC DNA]</scope>
    <source>
        <strain evidence="2 3">CC-MHH1044</strain>
    </source>
</reference>
<dbReference type="AlphaFoldDB" id="A0A4S4BHM7"/>
<keyword evidence="3" id="KW-1185">Reference proteome</keyword>
<comment type="caution">
    <text evidence="2">The sequence shown here is derived from an EMBL/GenBank/DDBJ whole genome shotgun (WGS) entry which is preliminary data.</text>
</comment>
<dbReference type="RefSeq" id="WP_136372875.1">
    <property type="nucleotide sequence ID" value="NZ_SSOB01000045.1"/>
</dbReference>
<dbReference type="GO" id="GO:0009245">
    <property type="term" value="P:lipid A biosynthetic process"/>
    <property type="evidence" value="ECO:0007669"/>
    <property type="project" value="TreeGrafter"/>
</dbReference>
<organism evidence="2 3">
    <name type="scientific">Cohnella fermenti</name>
    <dbReference type="NCBI Taxonomy" id="2565925"/>
    <lineage>
        <taxon>Bacteria</taxon>
        <taxon>Bacillati</taxon>
        <taxon>Bacillota</taxon>
        <taxon>Bacilli</taxon>
        <taxon>Bacillales</taxon>
        <taxon>Paenibacillaceae</taxon>
        <taxon>Cohnella</taxon>
    </lineage>
</organism>
<protein>
    <submittedName>
        <fullName evidence="2">Metallophosphoesterase</fullName>
    </submittedName>
</protein>
<dbReference type="PANTHER" id="PTHR31302:SF25">
    <property type="entry name" value="PHOSPHOESTERASE"/>
    <property type="match status" value="1"/>
</dbReference>
<name>A0A4S4BHM7_9BACL</name>
<evidence type="ECO:0000259" key="1">
    <source>
        <dbReference type="Pfam" id="PF00149"/>
    </source>
</evidence>
<gene>
    <name evidence="2" type="ORF">E6C55_26600</name>
</gene>
<sequence>MIEFIGIAVPAACLLIALYAALVEPRRLQVTRHTVASPHLPPGFDGKTILQFSDVHIGHYYSLNRLKRLAARINEMQPDIVAFTGDLYDARSPKTESDPAASPVLGSIRAPLGKFAVYGNHDFGFTRDKRCSGPILTQGGFEVLINDCRKIKLDSGEEITIAGLDDYVRGRPDAESTLSRLDERAFNLLLLHEGDPADGLAKYPVDLQLSGHSHNGQISLPLVGAIHRTALGRKYIGGSYFIGAGERARRPYRLYVNRGVGTTTLPIRLGSVPEIAVFTLRREGSSS</sequence>
<evidence type="ECO:0000313" key="2">
    <source>
        <dbReference type="EMBL" id="THF74063.1"/>
    </source>
</evidence>
<dbReference type="InterPro" id="IPR029052">
    <property type="entry name" value="Metallo-depent_PP-like"/>
</dbReference>
<dbReference type="EMBL" id="SSOB01000045">
    <property type="protein sequence ID" value="THF74063.1"/>
    <property type="molecule type" value="Genomic_DNA"/>
</dbReference>
<evidence type="ECO:0000313" key="3">
    <source>
        <dbReference type="Proteomes" id="UP000310636"/>
    </source>
</evidence>
<dbReference type="PANTHER" id="PTHR31302">
    <property type="entry name" value="TRANSMEMBRANE PROTEIN WITH METALLOPHOSPHOESTERASE DOMAIN-RELATED"/>
    <property type="match status" value="1"/>
</dbReference>
<feature type="domain" description="Calcineurin-like phosphoesterase" evidence="1">
    <location>
        <begin position="48"/>
        <end position="215"/>
    </location>
</feature>
<dbReference type="GO" id="GO:0008758">
    <property type="term" value="F:UDP-2,3-diacylglucosamine hydrolase activity"/>
    <property type="evidence" value="ECO:0007669"/>
    <property type="project" value="TreeGrafter"/>
</dbReference>
<dbReference type="SUPFAM" id="SSF56300">
    <property type="entry name" value="Metallo-dependent phosphatases"/>
    <property type="match status" value="1"/>
</dbReference>
<dbReference type="Gene3D" id="3.60.21.10">
    <property type="match status" value="1"/>
</dbReference>
<dbReference type="InterPro" id="IPR004843">
    <property type="entry name" value="Calcineurin-like_PHP"/>
</dbReference>
<dbReference type="OrthoDB" id="9780884at2"/>
<dbReference type="GO" id="GO:0016020">
    <property type="term" value="C:membrane"/>
    <property type="evidence" value="ECO:0007669"/>
    <property type="project" value="GOC"/>
</dbReference>
<accession>A0A4S4BHM7</accession>
<dbReference type="CDD" id="cd07385">
    <property type="entry name" value="MPP_YkuE_C"/>
    <property type="match status" value="1"/>
</dbReference>
<dbReference type="Proteomes" id="UP000310636">
    <property type="component" value="Unassembled WGS sequence"/>
</dbReference>
<proteinExistence type="predicted"/>